<evidence type="ECO:0000313" key="1">
    <source>
        <dbReference type="EMBL" id="AIW62590.1"/>
    </source>
</evidence>
<dbReference type="AlphaFoldDB" id="A0A0A0V7J0"/>
<accession>A0A0A0V7J0</accession>
<dbReference type="EMBL" id="KF860671">
    <property type="protein sequence ID" value="AIW62590.1"/>
    <property type="molecule type" value="mRNA"/>
</dbReference>
<name>A0A0A0V7J0_SCYTH</name>
<protein>
    <submittedName>
        <fullName evidence="1">Uncharacterized protein</fullName>
    </submittedName>
</protein>
<reference evidence="1" key="1">
    <citation type="submission" date="2013-11" db="EMBL/GenBank/DDBJ databases">
        <authorList>
            <person name="Thropp P.A."/>
            <person name="Correa S.M."/>
            <person name="Garb J.E."/>
            <person name="Binford G.J."/>
        </authorList>
    </citation>
    <scope>NUCLEOTIDE SEQUENCE</scope>
    <source>
        <tissue evidence="1">Venom gland</tissue>
    </source>
</reference>
<organism evidence="1">
    <name type="scientific">Scytodes thoracica</name>
    <name type="common">Spitting spider</name>
    <name type="synonym">Aranea thoracica</name>
    <dbReference type="NCBI Taxonomy" id="1112478"/>
    <lineage>
        <taxon>Eukaryota</taxon>
        <taxon>Metazoa</taxon>
        <taxon>Ecdysozoa</taxon>
        <taxon>Arthropoda</taxon>
        <taxon>Chelicerata</taxon>
        <taxon>Arachnida</taxon>
        <taxon>Araneae</taxon>
        <taxon>Araneomorphae</taxon>
        <taxon>Haplogynae</taxon>
        <taxon>Scytodoidea</taxon>
        <taxon>Scytodidae</taxon>
        <taxon>Scytodes</taxon>
    </lineage>
</organism>
<proteinExistence type="evidence at transcript level"/>
<sequence>MGPPCLNSMRNLWQSLSYTQKVRPSLMLLAGIHNLIHDIMKVLLLQYTLKRPQKIKELWLIYFLAT</sequence>
<reference evidence="1" key="2">
    <citation type="journal article" date="2014" name="J. Proteome Res.">
        <title>Spit and venom from scytodes spiders: a diverse and distinct cocktail.</title>
        <authorList>
            <person name="Zobel-Thropp P.A."/>
            <person name="Correa S.M."/>
            <person name="Garb J.E."/>
            <person name="Binford G.J."/>
        </authorList>
    </citation>
    <scope>NUCLEOTIDE SEQUENCE</scope>
    <source>
        <tissue evidence="1">Venom gland</tissue>
    </source>
</reference>